<dbReference type="OrthoDB" id="5218421at2759"/>
<dbReference type="EMBL" id="KN847475">
    <property type="protein sequence ID" value="KIX09822.1"/>
    <property type="molecule type" value="Genomic_DNA"/>
</dbReference>
<feature type="compositionally biased region" description="Low complexity" evidence="1">
    <location>
        <begin position="65"/>
        <end position="79"/>
    </location>
</feature>
<dbReference type="Proteomes" id="UP000053617">
    <property type="component" value="Unassembled WGS sequence"/>
</dbReference>
<gene>
    <name evidence="2" type="ORF">Z518_00903</name>
</gene>
<sequence>MPTTVKGLARSHDGLDYEADPVAEMTSYSRMMHLHTKKQMDAVARSARRRSSPSGVDAHAQTGLSKQTTHSSTSSASSL</sequence>
<dbReference type="GeneID" id="25288974"/>
<keyword evidence="3" id="KW-1185">Reference proteome</keyword>
<dbReference type="AlphaFoldDB" id="A0A0D2G4Z9"/>
<dbReference type="RefSeq" id="XP_013276958.1">
    <property type="nucleotide sequence ID" value="XM_013421504.1"/>
</dbReference>
<reference evidence="2 3" key="1">
    <citation type="submission" date="2015-01" db="EMBL/GenBank/DDBJ databases">
        <title>The Genome Sequence of Rhinocladiella mackenzie CBS 650.93.</title>
        <authorList>
            <consortium name="The Broad Institute Genomics Platform"/>
            <person name="Cuomo C."/>
            <person name="de Hoog S."/>
            <person name="Gorbushina A."/>
            <person name="Stielow B."/>
            <person name="Teixiera M."/>
            <person name="Abouelleil A."/>
            <person name="Chapman S.B."/>
            <person name="Priest M."/>
            <person name="Young S.K."/>
            <person name="Wortman J."/>
            <person name="Nusbaum C."/>
            <person name="Birren B."/>
        </authorList>
    </citation>
    <scope>NUCLEOTIDE SEQUENCE [LARGE SCALE GENOMIC DNA]</scope>
    <source>
        <strain evidence="2 3">CBS 650.93</strain>
    </source>
</reference>
<dbReference type="VEuPathDB" id="FungiDB:Z518_00903"/>
<feature type="region of interest" description="Disordered" evidence="1">
    <location>
        <begin position="37"/>
        <end position="79"/>
    </location>
</feature>
<name>A0A0D2G4Z9_9EURO</name>
<protein>
    <submittedName>
        <fullName evidence="2">Uncharacterized protein</fullName>
    </submittedName>
</protein>
<dbReference type="HOGENOM" id="CLU_2605824_0_0_1"/>
<proteinExistence type="predicted"/>
<evidence type="ECO:0000313" key="3">
    <source>
        <dbReference type="Proteomes" id="UP000053617"/>
    </source>
</evidence>
<organism evidence="2 3">
    <name type="scientific">Rhinocladiella mackenziei CBS 650.93</name>
    <dbReference type="NCBI Taxonomy" id="1442369"/>
    <lineage>
        <taxon>Eukaryota</taxon>
        <taxon>Fungi</taxon>
        <taxon>Dikarya</taxon>
        <taxon>Ascomycota</taxon>
        <taxon>Pezizomycotina</taxon>
        <taxon>Eurotiomycetes</taxon>
        <taxon>Chaetothyriomycetidae</taxon>
        <taxon>Chaetothyriales</taxon>
        <taxon>Herpotrichiellaceae</taxon>
        <taxon>Rhinocladiella</taxon>
    </lineage>
</organism>
<evidence type="ECO:0000313" key="2">
    <source>
        <dbReference type="EMBL" id="KIX09822.1"/>
    </source>
</evidence>
<evidence type="ECO:0000256" key="1">
    <source>
        <dbReference type="SAM" id="MobiDB-lite"/>
    </source>
</evidence>
<accession>A0A0D2G4Z9</accession>